<comment type="similarity">
    <text evidence="1">Belongs to the type-B carboxylesterase/lipase family.</text>
</comment>
<dbReference type="InterPro" id="IPR002018">
    <property type="entry name" value="CarbesteraseB"/>
</dbReference>
<feature type="active site" description="Charge relay system" evidence="7">
    <location>
        <position position="368"/>
    </location>
</feature>
<dbReference type="EMBL" id="JABSTU010000008">
    <property type="protein sequence ID" value="KAH8023464.1"/>
    <property type="molecule type" value="Genomic_DNA"/>
</dbReference>
<evidence type="ECO:0000256" key="9">
    <source>
        <dbReference type="SAM" id="SignalP"/>
    </source>
</evidence>
<feature type="region of interest" description="Disordered" evidence="8">
    <location>
        <begin position="593"/>
        <end position="637"/>
    </location>
</feature>
<evidence type="ECO:0000256" key="7">
    <source>
        <dbReference type="PIRSR" id="PIRSR600997-1"/>
    </source>
</evidence>
<dbReference type="GO" id="GO:0003990">
    <property type="term" value="F:acetylcholinesterase activity"/>
    <property type="evidence" value="ECO:0007669"/>
    <property type="project" value="UniProtKB-EC"/>
</dbReference>
<feature type="region of interest" description="Disordered" evidence="8">
    <location>
        <begin position="793"/>
        <end position="813"/>
    </location>
</feature>
<dbReference type="PANTHER" id="PTHR43918:SF4">
    <property type="entry name" value="CARBOXYLIC ESTER HYDROLASE"/>
    <property type="match status" value="1"/>
</dbReference>
<reference evidence="11" key="2">
    <citation type="submission" date="2021-09" db="EMBL/GenBank/DDBJ databases">
        <authorList>
            <person name="Jia N."/>
            <person name="Wang J."/>
            <person name="Shi W."/>
            <person name="Du L."/>
            <person name="Sun Y."/>
            <person name="Zhan W."/>
            <person name="Jiang J."/>
            <person name="Wang Q."/>
            <person name="Zhang B."/>
            <person name="Ji P."/>
            <person name="Sakyi L.B."/>
            <person name="Cui X."/>
            <person name="Yuan T."/>
            <person name="Jiang B."/>
            <person name="Yang W."/>
            <person name="Lam T.T.-Y."/>
            <person name="Chang Q."/>
            <person name="Ding S."/>
            <person name="Wang X."/>
            <person name="Zhu J."/>
            <person name="Ruan X."/>
            <person name="Zhao L."/>
            <person name="Wei J."/>
            <person name="Que T."/>
            <person name="Du C."/>
            <person name="Cheng J."/>
            <person name="Dai P."/>
            <person name="Han X."/>
            <person name="Huang E."/>
            <person name="Gao Y."/>
            <person name="Liu J."/>
            <person name="Shao H."/>
            <person name="Ye R."/>
            <person name="Li L."/>
            <person name="Wei W."/>
            <person name="Wang X."/>
            <person name="Wang C."/>
            <person name="Huo Q."/>
            <person name="Li W."/>
            <person name="Guo W."/>
            <person name="Chen H."/>
            <person name="Chen S."/>
            <person name="Zhou L."/>
            <person name="Zhou L."/>
            <person name="Ni X."/>
            <person name="Tian J."/>
            <person name="Zhou Y."/>
            <person name="Sheng Y."/>
            <person name="Liu T."/>
            <person name="Pan Y."/>
            <person name="Xia L."/>
            <person name="Li J."/>
            <person name="Zhao F."/>
            <person name="Cao W."/>
        </authorList>
    </citation>
    <scope>NUCLEOTIDE SEQUENCE</scope>
    <source>
        <strain evidence="11">Rmic-2018</strain>
        <tissue evidence="11">Larvae</tissue>
    </source>
</reference>
<dbReference type="VEuPathDB" id="VectorBase:LOC119171772"/>
<protein>
    <recommendedName>
        <fullName evidence="10">Carboxylesterase type B domain-containing protein</fullName>
    </recommendedName>
</protein>
<evidence type="ECO:0000259" key="10">
    <source>
        <dbReference type="Pfam" id="PF00135"/>
    </source>
</evidence>
<keyword evidence="9" id="KW-0732">Signal</keyword>
<dbReference type="Proteomes" id="UP000821866">
    <property type="component" value="Chromosome 6"/>
</dbReference>
<reference evidence="11" key="1">
    <citation type="journal article" date="2020" name="Cell">
        <title>Large-Scale Comparative Analyses of Tick Genomes Elucidate Their Genetic Diversity and Vector Capacities.</title>
        <authorList>
            <consortium name="Tick Genome and Microbiome Consortium (TIGMIC)"/>
            <person name="Jia N."/>
            <person name="Wang J."/>
            <person name="Shi W."/>
            <person name="Du L."/>
            <person name="Sun Y."/>
            <person name="Zhan W."/>
            <person name="Jiang J.F."/>
            <person name="Wang Q."/>
            <person name="Zhang B."/>
            <person name="Ji P."/>
            <person name="Bell-Sakyi L."/>
            <person name="Cui X.M."/>
            <person name="Yuan T.T."/>
            <person name="Jiang B.G."/>
            <person name="Yang W.F."/>
            <person name="Lam T.T."/>
            <person name="Chang Q.C."/>
            <person name="Ding S.J."/>
            <person name="Wang X.J."/>
            <person name="Zhu J.G."/>
            <person name="Ruan X.D."/>
            <person name="Zhao L."/>
            <person name="Wei J.T."/>
            <person name="Ye R.Z."/>
            <person name="Que T.C."/>
            <person name="Du C.H."/>
            <person name="Zhou Y.H."/>
            <person name="Cheng J.X."/>
            <person name="Dai P.F."/>
            <person name="Guo W.B."/>
            <person name="Han X.H."/>
            <person name="Huang E.J."/>
            <person name="Li L.F."/>
            <person name="Wei W."/>
            <person name="Gao Y.C."/>
            <person name="Liu J.Z."/>
            <person name="Shao H.Z."/>
            <person name="Wang X."/>
            <person name="Wang C.C."/>
            <person name="Yang T.C."/>
            <person name="Huo Q.B."/>
            <person name="Li W."/>
            <person name="Chen H.Y."/>
            <person name="Chen S.E."/>
            <person name="Zhou L.G."/>
            <person name="Ni X.B."/>
            <person name="Tian J.H."/>
            <person name="Sheng Y."/>
            <person name="Liu T."/>
            <person name="Pan Y.S."/>
            <person name="Xia L.Y."/>
            <person name="Li J."/>
            <person name="Zhao F."/>
            <person name="Cao W.C."/>
        </authorList>
    </citation>
    <scope>NUCLEOTIDE SEQUENCE</scope>
    <source>
        <strain evidence="11">Rmic-2018</strain>
    </source>
</reference>
<evidence type="ECO:0000256" key="6">
    <source>
        <dbReference type="ARBA" id="ARBA00048484"/>
    </source>
</evidence>
<dbReference type="GO" id="GO:0006581">
    <property type="term" value="P:acetylcholine catabolic process"/>
    <property type="evidence" value="ECO:0007669"/>
    <property type="project" value="TreeGrafter"/>
</dbReference>
<feature type="compositionally biased region" description="Low complexity" evidence="8">
    <location>
        <begin position="595"/>
        <end position="621"/>
    </location>
</feature>
<proteinExistence type="inferred from homology"/>
<feature type="chain" id="PRO_5039939696" description="Carboxylesterase type B domain-containing protein" evidence="9">
    <location>
        <begin position="39"/>
        <end position="944"/>
    </location>
</feature>
<dbReference type="InterPro" id="IPR029058">
    <property type="entry name" value="AB_hydrolase_fold"/>
</dbReference>
<gene>
    <name evidence="11" type="ORF">HPB51_014713</name>
</gene>
<evidence type="ECO:0000313" key="12">
    <source>
        <dbReference type="Proteomes" id="UP000821866"/>
    </source>
</evidence>
<evidence type="ECO:0000256" key="4">
    <source>
        <dbReference type="ARBA" id="ARBA00023157"/>
    </source>
</evidence>
<dbReference type="GO" id="GO:0005886">
    <property type="term" value="C:plasma membrane"/>
    <property type="evidence" value="ECO:0007669"/>
    <property type="project" value="TreeGrafter"/>
</dbReference>
<evidence type="ECO:0000256" key="8">
    <source>
        <dbReference type="SAM" id="MobiDB-lite"/>
    </source>
</evidence>
<keyword evidence="5" id="KW-0325">Glycoprotein</keyword>
<evidence type="ECO:0000256" key="3">
    <source>
        <dbReference type="ARBA" id="ARBA00022801"/>
    </source>
</evidence>
<dbReference type="InterPro" id="IPR050654">
    <property type="entry name" value="AChE-related_enzymes"/>
</dbReference>
<keyword evidence="4" id="KW-1015">Disulfide bond</keyword>
<evidence type="ECO:0000256" key="1">
    <source>
        <dbReference type="ARBA" id="ARBA00005964"/>
    </source>
</evidence>
<feature type="signal peptide" evidence="9">
    <location>
        <begin position="1"/>
        <end position="38"/>
    </location>
</feature>
<feature type="active site" description="Charge relay system" evidence="7">
    <location>
        <position position="483"/>
    </location>
</feature>
<evidence type="ECO:0000313" key="11">
    <source>
        <dbReference type="EMBL" id="KAH8023464.1"/>
    </source>
</evidence>
<name>A0A9J6DNH8_RHIMP</name>
<comment type="caution">
    <text evidence="11">The sequence shown here is derived from an EMBL/GenBank/DDBJ whole genome shotgun (WGS) entry which is preliminary data.</text>
</comment>
<dbReference type="PROSITE" id="PS00122">
    <property type="entry name" value="CARBOXYLESTERASE_B_1"/>
    <property type="match status" value="1"/>
</dbReference>
<accession>A0A9J6DNH8</accession>
<keyword evidence="12" id="KW-1185">Reference proteome</keyword>
<dbReference type="AlphaFoldDB" id="A0A9J6DNH8"/>
<dbReference type="Gene3D" id="3.40.50.1820">
    <property type="entry name" value="alpha/beta hydrolase"/>
    <property type="match status" value="1"/>
</dbReference>
<dbReference type="PRINTS" id="PR00878">
    <property type="entry name" value="CHOLNESTRASE"/>
</dbReference>
<organism evidence="11 12">
    <name type="scientific">Rhipicephalus microplus</name>
    <name type="common">Cattle tick</name>
    <name type="synonym">Boophilus microplus</name>
    <dbReference type="NCBI Taxonomy" id="6941"/>
    <lineage>
        <taxon>Eukaryota</taxon>
        <taxon>Metazoa</taxon>
        <taxon>Ecdysozoa</taxon>
        <taxon>Arthropoda</taxon>
        <taxon>Chelicerata</taxon>
        <taxon>Arachnida</taxon>
        <taxon>Acari</taxon>
        <taxon>Parasitiformes</taxon>
        <taxon>Ixodida</taxon>
        <taxon>Ixodoidea</taxon>
        <taxon>Ixodidae</taxon>
        <taxon>Rhipicephalinae</taxon>
        <taxon>Rhipicephalus</taxon>
        <taxon>Boophilus</taxon>
    </lineage>
</organism>
<dbReference type="GO" id="GO:0005615">
    <property type="term" value="C:extracellular space"/>
    <property type="evidence" value="ECO:0007669"/>
    <property type="project" value="TreeGrafter"/>
</dbReference>
<evidence type="ECO:0000256" key="2">
    <source>
        <dbReference type="ARBA" id="ARBA00022487"/>
    </source>
</evidence>
<comment type="catalytic activity">
    <reaction evidence="6">
        <text>acetylcholine + H2O = choline + acetate + H(+)</text>
        <dbReference type="Rhea" id="RHEA:17561"/>
        <dbReference type="ChEBI" id="CHEBI:15354"/>
        <dbReference type="ChEBI" id="CHEBI:15355"/>
        <dbReference type="ChEBI" id="CHEBI:15377"/>
        <dbReference type="ChEBI" id="CHEBI:15378"/>
        <dbReference type="ChEBI" id="CHEBI:30089"/>
        <dbReference type="EC" id="3.1.1.7"/>
    </reaction>
</comment>
<feature type="active site" description="Acyl-ester intermediate" evidence="7">
    <location>
        <position position="240"/>
    </location>
</feature>
<dbReference type="GO" id="GO:0019695">
    <property type="term" value="P:choline metabolic process"/>
    <property type="evidence" value="ECO:0007669"/>
    <property type="project" value="TreeGrafter"/>
</dbReference>
<dbReference type="InterPro" id="IPR000997">
    <property type="entry name" value="Cholinesterase"/>
</dbReference>
<keyword evidence="3" id="KW-0378">Hydrolase</keyword>
<keyword evidence="2" id="KW-0719">Serine esterase</keyword>
<dbReference type="PANTHER" id="PTHR43918">
    <property type="entry name" value="ACETYLCHOLINESTERASE"/>
    <property type="match status" value="1"/>
</dbReference>
<dbReference type="InterPro" id="IPR019826">
    <property type="entry name" value="Carboxylesterase_B_AS"/>
</dbReference>
<evidence type="ECO:0000256" key="5">
    <source>
        <dbReference type="ARBA" id="ARBA00023180"/>
    </source>
</evidence>
<dbReference type="Pfam" id="PF00135">
    <property type="entry name" value="COesterase"/>
    <property type="match status" value="1"/>
</dbReference>
<sequence length="944" mass="104598">MESWKPLRRPCRVQRSSVSLPVWCVAVLCLSCLSGVLADESQTPLVRIENGLLAGKRISVLGKDVDAFLGIPYALPPIGNLRFEKPQPADAWEGTFQAVNKPPPCRQLDMPFLAGTRLHYSNTTTEDCLYANVWRPSSSCPHSESCGAKLPVIVFIHGGALQWGDSSLFIHDPSVFVAESDVVFVTFNYRVSMFGFLSAKNPDLPGNTGMWDQVHLLKWVQKNIEKFGGDPTMVTLKGQSAGAITAGLHATSPQSKGLFNRIIMESSTPLSLFLTMSFNVVGQFVNVANAHGCIDNSKDWREETHAIVNCLRKVEADTIIAKLKEETTFKQMFPMVFGDQFFPNDPLDPETYASLHVKEILLGTTTDEGTVFLNNIRNVAPQFEDYISGNYRLAVTLALKTMFNIPLSHARDITVAYFGDQSVEHNRKSVIDIVCELFADATIYCPTLMFADVVTQRGVKAYRYVFAHRASDNYWPEWIGVTHGDDLPYTMGSLLLPKDENLFTPPVGQDLRDLVLKKTHTQDEEEFVKQIVASWTAFAKHGTPAMVTPGDKWPAHMTSNTLLVSLKPNSFNVTAEQRRSRCNLWKPLLLRKSSSHASQSSSQQTPKTTTAKPTSKAPKAKLSQDKANSVFKKRPSSSAINLPSSLVTVALAFLTASQCGTYQHKRGKRSPLEGPKFIAVLPYRVKSKYEAHFVPCVKKQDGNRTTAAIALCSVSQDTNATIKYSWCKLRKKTKTAIAVAERQLRKQPQPTAARAQAWRSGNRYRKTGFRLASTQSVAAITAHLNSSVRVHINSGASRPLSKPQTSSPETRRLHTRSCCHASSLDSGKHTLLPVARVVTPQGEIIFFSRFVSTDKTFADYTAVYPTRSCANFRLLLLSRLGCSIKYLPREIPERSRHFVGVIRSEGWEEGETVGMPSAADDSTRYDHAPFVLELSRAISAADVG</sequence>
<feature type="domain" description="Carboxylesterase type B" evidence="10">
    <location>
        <begin position="43"/>
        <end position="585"/>
    </location>
</feature>
<dbReference type="SUPFAM" id="SSF53474">
    <property type="entry name" value="alpha/beta-Hydrolases"/>
    <property type="match status" value="1"/>
</dbReference>